<evidence type="ECO:0000313" key="2">
    <source>
        <dbReference type="Proteomes" id="UP000294847"/>
    </source>
</evidence>
<accession>A0A4P7NB34</accession>
<dbReference type="Proteomes" id="UP000294847">
    <property type="component" value="Chromosome 2"/>
</dbReference>
<evidence type="ECO:0000313" key="1">
    <source>
        <dbReference type="EMBL" id="QBZ57410.1"/>
    </source>
</evidence>
<gene>
    <name evidence="1" type="ORF">PoMZ_02334</name>
</gene>
<name>A0A4P7NB34_PYROR</name>
<proteinExistence type="predicted"/>
<dbReference type="EMBL" id="CP034205">
    <property type="protein sequence ID" value="QBZ57410.1"/>
    <property type="molecule type" value="Genomic_DNA"/>
</dbReference>
<reference evidence="1 2" key="1">
    <citation type="journal article" date="2019" name="Mol. Biol. Evol.">
        <title>Blast fungal genomes show frequent chromosomal changes, gene gains and losses, and effector gene turnover.</title>
        <authorList>
            <person name="Gomez Luciano L.B."/>
            <person name="Jason Tsai I."/>
            <person name="Chuma I."/>
            <person name="Tosa Y."/>
            <person name="Chen Y.H."/>
            <person name="Li J.Y."/>
            <person name="Li M.Y."/>
            <person name="Jade Lu M.Y."/>
            <person name="Nakayashiki H."/>
            <person name="Li W.H."/>
        </authorList>
    </citation>
    <scope>NUCLEOTIDE SEQUENCE [LARGE SCALE GENOMIC DNA]</scope>
    <source>
        <strain evidence="1">MZ5-1-6</strain>
    </source>
</reference>
<protein>
    <submittedName>
        <fullName evidence="1">Uncharacterized protein</fullName>
    </submittedName>
</protein>
<sequence>MADMHASADPPSRICAQSGFYSKRRPKIAHPLSTTQPAHIDVFPPLSVLLLKITQPLREFVHRSKSGKLLGAQQEKVTVHDGLTSSFRKDVHSPKAQFSSVFLGPHVGFAEVLTNRQVDSTEKQSRYHTSIQARETNKNACDMDESGKRTGQGIRKAREERQIVKVYGVCLPTL</sequence>
<dbReference type="AlphaFoldDB" id="A0A4P7NB34"/>
<organism evidence="1 2">
    <name type="scientific">Pyricularia oryzae</name>
    <name type="common">Rice blast fungus</name>
    <name type="synonym">Magnaporthe oryzae</name>
    <dbReference type="NCBI Taxonomy" id="318829"/>
    <lineage>
        <taxon>Eukaryota</taxon>
        <taxon>Fungi</taxon>
        <taxon>Dikarya</taxon>
        <taxon>Ascomycota</taxon>
        <taxon>Pezizomycotina</taxon>
        <taxon>Sordariomycetes</taxon>
        <taxon>Sordariomycetidae</taxon>
        <taxon>Magnaporthales</taxon>
        <taxon>Pyriculariaceae</taxon>
        <taxon>Pyricularia</taxon>
    </lineage>
</organism>